<sequence length="122" mass="13308">MPWKLISVIVFLAVIIILIGFNWGYTSTISIGLHEFTEVPIIITIGVSFLAGAVFAIPYTIRTTLKIKKKQNEKIEQANADTQVSGSGKRAVKRKAAKKSNSKQDGKKGSSARPLPDIPPED</sequence>
<organism evidence="3 4">
    <name type="scientific">Salinispira pacifica</name>
    <dbReference type="NCBI Taxonomy" id="1307761"/>
    <lineage>
        <taxon>Bacteria</taxon>
        <taxon>Pseudomonadati</taxon>
        <taxon>Spirochaetota</taxon>
        <taxon>Spirochaetia</taxon>
        <taxon>Spirochaetales</taxon>
        <taxon>Spirochaetaceae</taxon>
        <taxon>Salinispira</taxon>
    </lineage>
</organism>
<name>V5WI51_9SPIO</name>
<proteinExistence type="predicted"/>
<keyword evidence="2" id="KW-1133">Transmembrane helix</keyword>
<accession>V5WI51</accession>
<reference evidence="3 4" key="1">
    <citation type="journal article" date="2015" name="Stand. Genomic Sci.">
        <title>Complete genome sequence and description of Salinispira pacifica gen. nov., sp. nov., a novel spirochaete isolated form a hypersaline microbial mat.</title>
        <authorList>
            <person name="Ben Hania W."/>
            <person name="Joseph M."/>
            <person name="Schumann P."/>
            <person name="Bunk B."/>
            <person name="Fiebig A."/>
            <person name="Sproer C."/>
            <person name="Klenk H.P."/>
            <person name="Fardeau M.L."/>
            <person name="Spring S."/>
        </authorList>
    </citation>
    <scope>NUCLEOTIDE SEQUENCE [LARGE SCALE GENOMIC DNA]</scope>
    <source>
        <strain evidence="3 4">L21-RPul-D2</strain>
    </source>
</reference>
<dbReference type="EMBL" id="CP006939">
    <property type="protein sequence ID" value="AHC15224.1"/>
    <property type="molecule type" value="Genomic_DNA"/>
</dbReference>
<evidence type="ECO:0000256" key="2">
    <source>
        <dbReference type="SAM" id="Phobius"/>
    </source>
</evidence>
<dbReference type="RefSeq" id="WP_024268141.1">
    <property type="nucleotide sequence ID" value="NC_023035.1"/>
</dbReference>
<protein>
    <recommendedName>
        <fullName evidence="5">Lipopolysaccharide assembly protein A domain-containing protein</fullName>
    </recommendedName>
</protein>
<keyword evidence="2" id="KW-0472">Membrane</keyword>
<dbReference type="HOGENOM" id="CLU_2025106_0_0_12"/>
<dbReference type="Proteomes" id="UP000018680">
    <property type="component" value="Chromosome"/>
</dbReference>
<dbReference type="OrthoDB" id="371372at2"/>
<evidence type="ECO:0008006" key="5">
    <source>
        <dbReference type="Google" id="ProtNLM"/>
    </source>
</evidence>
<evidence type="ECO:0000256" key="1">
    <source>
        <dbReference type="SAM" id="MobiDB-lite"/>
    </source>
</evidence>
<dbReference type="KEGG" id="slr:L21SP2_1849"/>
<evidence type="ECO:0000313" key="4">
    <source>
        <dbReference type="Proteomes" id="UP000018680"/>
    </source>
</evidence>
<feature type="transmembrane region" description="Helical" evidence="2">
    <location>
        <begin position="5"/>
        <end position="25"/>
    </location>
</feature>
<dbReference type="STRING" id="1307761.L21SP2_1849"/>
<feature type="region of interest" description="Disordered" evidence="1">
    <location>
        <begin position="74"/>
        <end position="122"/>
    </location>
</feature>
<feature type="compositionally biased region" description="Basic residues" evidence="1">
    <location>
        <begin position="90"/>
        <end position="101"/>
    </location>
</feature>
<dbReference type="AlphaFoldDB" id="V5WI51"/>
<evidence type="ECO:0000313" key="3">
    <source>
        <dbReference type="EMBL" id="AHC15224.1"/>
    </source>
</evidence>
<keyword evidence="4" id="KW-1185">Reference proteome</keyword>
<gene>
    <name evidence="3" type="ORF">L21SP2_1849</name>
</gene>
<keyword evidence="2" id="KW-0812">Transmembrane</keyword>
<feature type="transmembrane region" description="Helical" evidence="2">
    <location>
        <begin position="41"/>
        <end position="61"/>
    </location>
</feature>